<accession>A0A9D1H0X1</accession>
<dbReference type="InterPro" id="IPR050266">
    <property type="entry name" value="AB_hydrolase_sf"/>
</dbReference>
<dbReference type="GO" id="GO:0047372">
    <property type="term" value="F:monoacylglycerol lipase activity"/>
    <property type="evidence" value="ECO:0007669"/>
    <property type="project" value="TreeGrafter"/>
</dbReference>
<dbReference type="GO" id="GO:0046464">
    <property type="term" value="P:acylglycerol catabolic process"/>
    <property type="evidence" value="ECO:0007669"/>
    <property type="project" value="TreeGrafter"/>
</dbReference>
<name>A0A9D1H0X1_9ACTN</name>
<gene>
    <name evidence="2" type="ORF">IAA98_13395</name>
</gene>
<evidence type="ECO:0000313" key="3">
    <source>
        <dbReference type="Proteomes" id="UP000886842"/>
    </source>
</evidence>
<dbReference type="Pfam" id="PF12697">
    <property type="entry name" value="Abhydrolase_6"/>
    <property type="match status" value="1"/>
</dbReference>
<dbReference type="PANTHER" id="PTHR43798">
    <property type="entry name" value="MONOACYLGLYCEROL LIPASE"/>
    <property type="match status" value="1"/>
</dbReference>
<reference evidence="2" key="1">
    <citation type="submission" date="2020-10" db="EMBL/GenBank/DDBJ databases">
        <authorList>
            <person name="Gilroy R."/>
        </authorList>
    </citation>
    <scope>NUCLEOTIDE SEQUENCE</scope>
    <source>
        <strain evidence="2">ChiGjej1B1-24693</strain>
    </source>
</reference>
<dbReference type="Gene3D" id="3.40.50.1820">
    <property type="entry name" value="alpha/beta hydrolase"/>
    <property type="match status" value="1"/>
</dbReference>
<reference evidence="2" key="2">
    <citation type="journal article" date="2021" name="PeerJ">
        <title>Extensive microbial diversity within the chicken gut microbiome revealed by metagenomics and culture.</title>
        <authorList>
            <person name="Gilroy R."/>
            <person name="Ravi A."/>
            <person name="Getino M."/>
            <person name="Pursley I."/>
            <person name="Horton D.L."/>
            <person name="Alikhan N.F."/>
            <person name="Baker D."/>
            <person name="Gharbi K."/>
            <person name="Hall N."/>
            <person name="Watson M."/>
            <person name="Adriaenssens E.M."/>
            <person name="Foster-Nyarko E."/>
            <person name="Jarju S."/>
            <person name="Secka A."/>
            <person name="Antonio M."/>
            <person name="Oren A."/>
            <person name="Chaudhuri R.R."/>
            <person name="La Ragione R."/>
            <person name="Hildebrand F."/>
            <person name="Pallen M.J."/>
        </authorList>
    </citation>
    <scope>NUCLEOTIDE SEQUENCE</scope>
    <source>
        <strain evidence="2">ChiGjej1B1-24693</strain>
    </source>
</reference>
<comment type="caution">
    <text evidence="2">The sequence shown here is derived from an EMBL/GenBank/DDBJ whole genome shotgun (WGS) entry which is preliminary data.</text>
</comment>
<protein>
    <submittedName>
        <fullName evidence="2">Alpha/beta hydrolase</fullName>
    </submittedName>
</protein>
<dbReference type="InterPro" id="IPR000073">
    <property type="entry name" value="AB_hydrolase_1"/>
</dbReference>
<evidence type="ECO:0000313" key="2">
    <source>
        <dbReference type="EMBL" id="HIT76573.1"/>
    </source>
</evidence>
<dbReference type="InterPro" id="IPR029058">
    <property type="entry name" value="AB_hydrolase_fold"/>
</dbReference>
<organism evidence="2 3">
    <name type="scientific">Candidatus Avipropionibacterium avicola</name>
    <dbReference type="NCBI Taxonomy" id="2840701"/>
    <lineage>
        <taxon>Bacteria</taxon>
        <taxon>Bacillati</taxon>
        <taxon>Actinomycetota</taxon>
        <taxon>Actinomycetes</taxon>
        <taxon>Propionibacteriales</taxon>
        <taxon>Propionibacteriaceae</taxon>
        <taxon>Propionibacteriaceae incertae sedis</taxon>
        <taxon>Candidatus Avipropionibacterium</taxon>
    </lineage>
</organism>
<dbReference type="GO" id="GO:0016020">
    <property type="term" value="C:membrane"/>
    <property type="evidence" value="ECO:0007669"/>
    <property type="project" value="TreeGrafter"/>
</dbReference>
<dbReference type="EMBL" id="DVLP01000392">
    <property type="protein sequence ID" value="HIT76573.1"/>
    <property type="molecule type" value="Genomic_DNA"/>
</dbReference>
<dbReference type="PANTHER" id="PTHR43798:SF5">
    <property type="entry name" value="MONOACYLGLYCEROL LIPASE ABHD6"/>
    <property type="match status" value="1"/>
</dbReference>
<keyword evidence="2" id="KW-0378">Hydrolase</keyword>
<sequence length="273" mass="30247">MTATLESRFLERPNARIHLRQRPAADRRWVVFLHGAGMDGHMFDAQLPAIPGDMGICVWDARGHGQSSLAGRFHYQDMVDDLVALLAELNAREVTLVGQSLGGHLAQTMVERHGEDLARVVLINCSDNHGPLTWLDKLGLVLFTPIMLLWPWSSAVRASAKACGNEANTIAYTQRALEAIGRRRFLQVMDFSADVLDPDPTYRLAVPALLLCGDDDGTGNVRAAMPRLAERDPNAHLVIIGGASHNSNMDRPDETNRHLVDFLEDRHDHDGQR</sequence>
<proteinExistence type="predicted"/>
<dbReference type="AlphaFoldDB" id="A0A9D1H0X1"/>
<feature type="domain" description="AB hydrolase-1" evidence="1">
    <location>
        <begin position="30"/>
        <end position="256"/>
    </location>
</feature>
<evidence type="ECO:0000259" key="1">
    <source>
        <dbReference type="Pfam" id="PF12697"/>
    </source>
</evidence>
<dbReference type="Proteomes" id="UP000886842">
    <property type="component" value="Unassembled WGS sequence"/>
</dbReference>
<dbReference type="SUPFAM" id="SSF53474">
    <property type="entry name" value="alpha/beta-Hydrolases"/>
    <property type="match status" value="1"/>
</dbReference>